<feature type="chain" id="PRO_5045083878" description="OmpA family protein" evidence="1">
    <location>
        <begin position="18"/>
        <end position="138"/>
    </location>
</feature>
<evidence type="ECO:0000313" key="2">
    <source>
        <dbReference type="EMBL" id="GIU43438.1"/>
    </source>
</evidence>
<feature type="signal peptide" evidence="1">
    <location>
        <begin position="1"/>
        <end position="17"/>
    </location>
</feature>
<evidence type="ECO:0000313" key="3">
    <source>
        <dbReference type="Proteomes" id="UP000887104"/>
    </source>
</evidence>
<evidence type="ECO:0000256" key="1">
    <source>
        <dbReference type="SAM" id="SignalP"/>
    </source>
</evidence>
<proteinExistence type="predicted"/>
<gene>
    <name evidence="2" type="ORF">TUM4438_12360</name>
</gene>
<protein>
    <recommendedName>
        <fullName evidence="4">OmpA family protein</fullName>
    </recommendedName>
</protein>
<dbReference type="EMBL" id="BPEY01000015">
    <property type="protein sequence ID" value="GIU43438.1"/>
    <property type="molecule type" value="Genomic_DNA"/>
</dbReference>
<keyword evidence="1" id="KW-0732">Signal</keyword>
<reference evidence="2" key="1">
    <citation type="submission" date="2021-05" db="EMBL/GenBank/DDBJ databases">
        <title>Molecular characterization for Shewanella algae harboring chromosomal blaOXA-55-like strains isolated from clinical and environment sample.</title>
        <authorList>
            <person name="Ohama Y."/>
            <person name="Aoki K."/>
            <person name="Harada S."/>
            <person name="Moriya K."/>
            <person name="Ishii Y."/>
            <person name="Tateda K."/>
        </authorList>
    </citation>
    <scope>NUCLEOTIDE SEQUENCE</scope>
    <source>
        <strain evidence="2">JCM 11563</strain>
    </source>
</reference>
<comment type="caution">
    <text evidence="2">The sequence shown here is derived from an EMBL/GenBank/DDBJ whole genome shotgun (WGS) entry which is preliminary data.</text>
</comment>
<name>A0ABQ4P7Q5_9GAMM</name>
<keyword evidence="3" id="KW-1185">Reference proteome</keyword>
<dbReference type="Proteomes" id="UP000887104">
    <property type="component" value="Unassembled WGS sequence"/>
</dbReference>
<organism evidence="2 3">
    <name type="scientific">Shewanella sairae</name>
    <dbReference type="NCBI Taxonomy" id="190310"/>
    <lineage>
        <taxon>Bacteria</taxon>
        <taxon>Pseudomonadati</taxon>
        <taxon>Pseudomonadota</taxon>
        <taxon>Gammaproteobacteria</taxon>
        <taxon>Alteromonadales</taxon>
        <taxon>Shewanellaceae</taxon>
        <taxon>Shewanella</taxon>
    </lineage>
</organism>
<dbReference type="RefSeq" id="WP_220780303.1">
    <property type="nucleotide sequence ID" value="NZ_BPEY01000015.1"/>
</dbReference>
<evidence type="ECO:0008006" key="4">
    <source>
        <dbReference type="Google" id="ProtNLM"/>
    </source>
</evidence>
<accession>A0ABQ4P7Q5</accession>
<sequence length="138" mass="15540">MKFIAIICLLVSGSALAQCNNSSHIFDIPYPKNSSYFAGQYAAQLDALTHGTQATEGYLLLEFKVNPIYSTEESHKYNKWLAERRIDRIKSYLSDSAYSAPVITRILTASHNVDRSVSIIWCPDEFEQTLVQVVSNDD</sequence>